<feature type="transmembrane region" description="Helical" evidence="1">
    <location>
        <begin position="55"/>
        <end position="76"/>
    </location>
</feature>
<keyword evidence="1" id="KW-1133">Transmembrane helix</keyword>
<sequence>MLNWYTELAIFPKIYWTTAIIGTLFLLVLLVLTFIGGDTGDMGDVDMEIEADNGIGFQFFSLKNSVGFFTLFGWSGLSCIDAGCSPTVTVIVSVISGLIMMALMATIFYYMQKLNASGTLNYKNAIDTVGEVYLTVRAKRGNIGKAHVRIQGSLRELEALTDSETDLPSGTVIIVKDVTPNGILIIDKLNH</sequence>
<dbReference type="RefSeq" id="WP_281766415.1">
    <property type="nucleotide sequence ID" value="NZ_BRVO01000004.1"/>
</dbReference>
<keyword evidence="3" id="KW-1185">Reference proteome</keyword>
<reference evidence="2" key="1">
    <citation type="submission" date="2022-07" db="EMBL/GenBank/DDBJ databases">
        <title>Taxonomy of Novel Oxalotrophic and Methylotrophic Bacteria.</title>
        <authorList>
            <person name="Sahin N."/>
            <person name="Tani A."/>
        </authorList>
    </citation>
    <scope>NUCLEOTIDE SEQUENCE</scope>
    <source>
        <strain evidence="2">Y10</strain>
    </source>
</reference>
<organism evidence="2 3">
    <name type="scientific">Neptunitalea lumnitzerae</name>
    <dbReference type="NCBI Taxonomy" id="2965509"/>
    <lineage>
        <taxon>Bacteria</taxon>
        <taxon>Pseudomonadati</taxon>
        <taxon>Bacteroidota</taxon>
        <taxon>Flavobacteriia</taxon>
        <taxon>Flavobacteriales</taxon>
        <taxon>Flavobacteriaceae</taxon>
        <taxon>Neptunitalea</taxon>
    </lineage>
</organism>
<dbReference type="Proteomes" id="UP001143543">
    <property type="component" value="Unassembled WGS sequence"/>
</dbReference>
<accession>A0ABQ5MN13</accession>
<dbReference type="Gene3D" id="2.40.50.140">
    <property type="entry name" value="Nucleic acid-binding proteins"/>
    <property type="match status" value="1"/>
</dbReference>
<evidence type="ECO:0000313" key="2">
    <source>
        <dbReference type="EMBL" id="GLB50783.1"/>
    </source>
</evidence>
<keyword evidence="1" id="KW-0472">Membrane</keyword>
<protein>
    <recommendedName>
        <fullName evidence="4">NfeD-like C-terminal domain-containing protein</fullName>
    </recommendedName>
</protein>
<feature type="transmembrane region" description="Helical" evidence="1">
    <location>
        <begin position="88"/>
        <end position="111"/>
    </location>
</feature>
<proteinExistence type="predicted"/>
<evidence type="ECO:0008006" key="4">
    <source>
        <dbReference type="Google" id="ProtNLM"/>
    </source>
</evidence>
<keyword evidence="1" id="KW-0812">Transmembrane</keyword>
<name>A0ABQ5MN13_9FLAO</name>
<feature type="transmembrane region" description="Helical" evidence="1">
    <location>
        <begin position="14"/>
        <end position="35"/>
    </location>
</feature>
<evidence type="ECO:0000256" key="1">
    <source>
        <dbReference type="SAM" id="Phobius"/>
    </source>
</evidence>
<gene>
    <name evidence="2" type="ORF">Y10_31510</name>
</gene>
<dbReference type="InterPro" id="IPR012340">
    <property type="entry name" value="NA-bd_OB-fold"/>
</dbReference>
<dbReference type="EMBL" id="BRVO01000004">
    <property type="protein sequence ID" value="GLB50783.1"/>
    <property type="molecule type" value="Genomic_DNA"/>
</dbReference>
<evidence type="ECO:0000313" key="3">
    <source>
        <dbReference type="Proteomes" id="UP001143543"/>
    </source>
</evidence>
<comment type="caution">
    <text evidence="2">The sequence shown here is derived from an EMBL/GenBank/DDBJ whole genome shotgun (WGS) entry which is preliminary data.</text>
</comment>